<dbReference type="PANTHER" id="PTHR21392">
    <property type="entry name" value="TRNA-URIDINE AMINOCARBOXYPROPYLTRANSFERASE 2"/>
    <property type="match status" value="1"/>
</dbReference>
<dbReference type="EMBL" id="KZ987877">
    <property type="protein sequence ID" value="RKP14152.1"/>
    <property type="molecule type" value="Genomic_DNA"/>
</dbReference>
<dbReference type="Proteomes" id="UP000267251">
    <property type="component" value="Unassembled WGS sequence"/>
</dbReference>
<feature type="domain" description="F-box" evidence="8">
    <location>
        <begin position="13"/>
        <end position="53"/>
    </location>
</feature>
<evidence type="ECO:0000256" key="5">
    <source>
        <dbReference type="ARBA" id="ARBA00034489"/>
    </source>
</evidence>
<keyword evidence="3" id="KW-0949">S-adenosyl-L-methionine</keyword>
<dbReference type="Pfam" id="PF12937">
    <property type="entry name" value="F-box-like"/>
    <property type="match status" value="1"/>
</dbReference>
<sequence length="309" mass="34398">MSILAHHSPADALDQATWLRVLSYLDPPTLQQLCQVSHHFRRLASANHLWKPWTLAHYPLAHPPNLYFQPNLHPRGPRKWKFTISAPEVDPRAYLNTLSSWKATYRADCIRRRVHPSQPTTKPARQKHQLYPIVSTSSASQTTSRPPCTSCGRPIRACLCPILQTIQPHDNATCHILILQHPKCQVSIGTLRILMRAFTHIQTICDVDFSPGRYADAVSWASSSTAPFTSPRTLIAIDGTWSHAKSLLHYNPHLLSRLPAIHLPSPPPSVFGLLKPEPKVHCVSTAEAMAQAIGWVCLGNGEALLPVSP</sequence>
<dbReference type="SMART" id="SM00256">
    <property type="entry name" value="FBOX"/>
    <property type="match status" value="1"/>
</dbReference>
<dbReference type="Pfam" id="PF03942">
    <property type="entry name" value="DTW"/>
    <property type="match status" value="1"/>
</dbReference>
<protein>
    <recommendedName>
        <fullName evidence="1">tRNA-uridine aminocarboxypropyltransferase</fullName>
        <ecNumber evidence="1">2.5.1.25</ecNumber>
    </recommendedName>
</protein>
<evidence type="ECO:0000259" key="8">
    <source>
        <dbReference type="SMART" id="SM00256"/>
    </source>
</evidence>
<comment type="catalytic activity">
    <reaction evidence="6">
        <text>a uridine in tRNA + S-adenosyl-L-methionine = a 3-[(3S)-3-amino-3-carboxypropyl]uridine in tRNA + S-methyl-5'-thioadenosine + H(+)</text>
        <dbReference type="Rhea" id="RHEA:62432"/>
        <dbReference type="Rhea" id="RHEA-COMP:13339"/>
        <dbReference type="Rhea" id="RHEA-COMP:16092"/>
        <dbReference type="ChEBI" id="CHEBI:15378"/>
        <dbReference type="ChEBI" id="CHEBI:17509"/>
        <dbReference type="ChEBI" id="CHEBI:59789"/>
        <dbReference type="ChEBI" id="CHEBI:65315"/>
        <dbReference type="ChEBI" id="CHEBI:82930"/>
        <dbReference type="EC" id="2.5.1.25"/>
    </reaction>
</comment>
<dbReference type="PANTHER" id="PTHR21392:SF0">
    <property type="entry name" value="TRNA-URIDINE AMINOCARBOXYPROPYLTRANSFERASE 2"/>
    <property type="match status" value="1"/>
</dbReference>
<dbReference type="InterPro" id="IPR036047">
    <property type="entry name" value="F-box-like_dom_sf"/>
</dbReference>
<evidence type="ECO:0000313" key="11">
    <source>
        <dbReference type="Proteomes" id="UP000267251"/>
    </source>
</evidence>
<dbReference type="GO" id="GO:0016432">
    <property type="term" value="F:tRNA-uridine aminocarboxypropyltransferase activity"/>
    <property type="evidence" value="ECO:0007669"/>
    <property type="project" value="UniProtKB-EC"/>
</dbReference>
<dbReference type="OrthoDB" id="408541at2759"/>
<evidence type="ECO:0000256" key="2">
    <source>
        <dbReference type="ARBA" id="ARBA00022679"/>
    </source>
</evidence>
<feature type="domain" description="DTW" evidence="9">
    <location>
        <begin position="144"/>
        <end position="306"/>
    </location>
</feature>
<evidence type="ECO:0000256" key="7">
    <source>
        <dbReference type="SAM" id="MobiDB-lite"/>
    </source>
</evidence>
<proteinExistence type="inferred from homology"/>
<dbReference type="AlphaFoldDB" id="A0A4P9Y5W8"/>
<dbReference type="SMART" id="SM01144">
    <property type="entry name" value="DTW"/>
    <property type="match status" value="1"/>
</dbReference>
<dbReference type="EC" id="2.5.1.25" evidence="1"/>
<dbReference type="InterPro" id="IPR001810">
    <property type="entry name" value="F-box_dom"/>
</dbReference>
<organism evidence="10 11">
    <name type="scientific">Piptocephalis cylindrospora</name>
    <dbReference type="NCBI Taxonomy" id="1907219"/>
    <lineage>
        <taxon>Eukaryota</taxon>
        <taxon>Fungi</taxon>
        <taxon>Fungi incertae sedis</taxon>
        <taxon>Zoopagomycota</taxon>
        <taxon>Zoopagomycotina</taxon>
        <taxon>Zoopagomycetes</taxon>
        <taxon>Zoopagales</taxon>
        <taxon>Piptocephalidaceae</taxon>
        <taxon>Piptocephalis</taxon>
    </lineage>
</organism>
<evidence type="ECO:0000256" key="1">
    <source>
        <dbReference type="ARBA" id="ARBA00012386"/>
    </source>
</evidence>
<accession>A0A4P9Y5W8</accession>
<keyword evidence="4" id="KW-0819">tRNA processing</keyword>
<dbReference type="InterPro" id="IPR039262">
    <property type="entry name" value="DTWD2/TAPT"/>
</dbReference>
<keyword evidence="2" id="KW-0808">Transferase</keyword>
<evidence type="ECO:0000259" key="9">
    <source>
        <dbReference type="SMART" id="SM01144"/>
    </source>
</evidence>
<feature type="compositionally biased region" description="Polar residues" evidence="7">
    <location>
        <begin position="134"/>
        <end position="146"/>
    </location>
</feature>
<evidence type="ECO:0000256" key="3">
    <source>
        <dbReference type="ARBA" id="ARBA00022691"/>
    </source>
</evidence>
<feature type="region of interest" description="Disordered" evidence="7">
    <location>
        <begin position="115"/>
        <end position="146"/>
    </location>
</feature>
<dbReference type="SUPFAM" id="SSF81383">
    <property type="entry name" value="F-box domain"/>
    <property type="match status" value="1"/>
</dbReference>
<evidence type="ECO:0000313" key="10">
    <source>
        <dbReference type="EMBL" id="RKP14152.1"/>
    </source>
</evidence>
<dbReference type="InterPro" id="IPR005636">
    <property type="entry name" value="DTW"/>
</dbReference>
<evidence type="ECO:0000256" key="4">
    <source>
        <dbReference type="ARBA" id="ARBA00022694"/>
    </source>
</evidence>
<dbReference type="GO" id="GO:0008033">
    <property type="term" value="P:tRNA processing"/>
    <property type="evidence" value="ECO:0007669"/>
    <property type="project" value="UniProtKB-KW"/>
</dbReference>
<dbReference type="Gene3D" id="1.20.1280.50">
    <property type="match status" value="1"/>
</dbReference>
<comment type="similarity">
    <text evidence="5">Belongs to the TDD superfamily. DTWD2 family.</text>
</comment>
<evidence type="ECO:0000256" key="6">
    <source>
        <dbReference type="ARBA" id="ARBA00048718"/>
    </source>
</evidence>
<keyword evidence="11" id="KW-1185">Reference proteome</keyword>
<gene>
    <name evidence="10" type="ORF">BJ684DRAFT_19419</name>
</gene>
<reference evidence="11" key="1">
    <citation type="journal article" date="2018" name="Nat. Microbiol.">
        <title>Leveraging single-cell genomics to expand the fungal tree of life.</title>
        <authorList>
            <person name="Ahrendt S.R."/>
            <person name="Quandt C.A."/>
            <person name="Ciobanu D."/>
            <person name="Clum A."/>
            <person name="Salamov A."/>
            <person name="Andreopoulos B."/>
            <person name="Cheng J.F."/>
            <person name="Woyke T."/>
            <person name="Pelin A."/>
            <person name="Henrissat B."/>
            <person name="Reynolds N.K."/>
            <person name="Benny G.L."/>
            <person name="Smith M.E."/>
            <person name="James T.Y."/>
            <person name="Grigoriev I.V."/>
        </authorList>
    </citation>
    <scope>NUCLEOTIDE SEQUENCE [LARGE SCALE GENOMIC DNA]</scope>
</reference>
<name>A0A4P9Y5W8_9FUNG</name>